<evidence type="ECO:0000313" key="1">
    <source>
        <dbReference type="EMBL" id="GMK48499.1"/>
    </source>
</evidence>
<gene>
    <name evidence="1" type="ORF">PghCCS26_56290</name>
</gene>
<dbReference type="InterPro" id="IPR007325">
    <property type="entry name" value="KFase/CYL"/>
</dbReference>
<reference evidence="1 2" key="1">
    <citation type="submission" date="2023-05" db="EMBL/GenBank/DDBJ databases">
        <title>Draft genome of Paenibacillus sp. CCS26.</title>
        <authorList>
            <person name="Akita H."/>
            <person name="Shinto Y."/>
            <person name="Kimura Z."/>
        </authorList>
    </citation>
    <scope>NUCLEOTIDE SEQUENCE [LARGE SCALE GENOMIC DNA]</scope>
    <source>
        <strain evidence="1 2">CCS26</strain>
    </source>
</reference>
<dbReference type="PANTHER" id="PTHR31118:SF12">
    <property type="entry name" value="CYCLASE-LIKE PROTEIN 2"/>
    <property type="match status" value="1"/>
</dbReference>
<dbReference type="PANTHER" id="PTHR31118">
    <property type="entry name" value="CYCLASE-LIKE PROTEIN 2"/>
    <property type="match status" value="1"/>
</dbReference>
<dbReference type="EMBL" id="BTCL01000030">
    <property type="protein sequence ID" value="GMK48499.1"/>
    <property type="molecule type" value="Genomic_DNA"/>
</dbReference>
<dbReference type="InterPro" id="IPR037175">
    <property type="entry name" value="KFase_sf"/>
</dbReference>
<organism evidence="1 2">
    <name type="scientific">Paenibacillus glycanilyticus</name>
    <dbReference type="NCBI Taxonomy" id="126569"/>
    <lineage>
        <taxon>Bacteria</taxon>
        <taxon>Bacillati</taxon>
        <taxon>Bacillota</taxon>
        <taxon>Bacilli</taxon>
        <taxon>Bacillales</taxon>
        <taxon>Paenibacillaceae</taxon>
        <taxon>Paenibacillus</taxon>
    </lineage>
</organism>
<dbReference type="SUPFAM" id="SSF102198">
    <property type="entry name" value="Putative cyclase"/>
    <property type="match status" value="1"/>
</dbReference>
<dbReference type="Proteomes" id="UP001285921">
    <property type="component" value="Unassembled WGS sequence"/>
</dbReference>
<dbReference type="Gene3D" id="3.50.30.50">
    <property type="entry name" value="Putative cyclase"/>
    <property type="match status" value="2"/>
</dbReference>
<name>A0ABQ6NVF9_9BACL</name>
<dbReference type="RefSeq" id="WP_317982095.1">
    <property type="nucleotide sequence ID" value="NZ_BTCL01000030.1"/>
</dbReference>
<protein>
    <submittedName>
        <fullName evidence="1">Cyclase</fullName>
    </submittedName>
</protein>
<sequence>MKVIDLSIPIEDGMPVYPGDPEVRVKIAHTYESHTWELRHLSVGSHSGTHVDAPSHMHADGATLDELPVERFFGASRLVRVGDSAWPEKRGLFFCEPAGLDCFERLASLRPPFVGGELTEELERALLGINIITYTGLQGLDRLPVDSDFMFYGFPLRIAGGDGSPVRAVAVIESGEKEGLS</sequence>
<proteinExistence type="predicted"/>
<keyword evidence="2" id="KW-1185">Reference proteome</keyword>
<comment type="caution">
    <text evidence="1">The sequence shown here is derived from an EMBL/GenBank/DDBJ whole genome shotgun (WGS) entry which is preliminary data.</text>
</comment>
<evidence type="ECO:0000313" key="2">
    <source>
        <dbReference type="Proteomes" id="UP001285921"/>
    </source>
</evidence>
<accession>A0ABQ6NVF9</accession>
<dbReference type="Pfam" id="PF04199">
    <property type="entry name" value="Cyclase"/>
    <property type="match status" value="1"/>
</dbReference>